<dbReference type="InterPro" id="IPR011333">
    <property type="entry name" value="SKP1/BTB/POZ_sf"/>
</dbReference>
<reference evidence="3" key="1">
    <citation type="journal article" date="2019" name="IScience">
        <title>Narwhal Genome Reveals Long-Term Low Genetic Diversity despite Current Large Abundance Size.</title>
        <authorList>
            <person name="Westbury M.V."/>
            <person name="Petersen B."/>
            <person name="Garde E."/>
            <person name="Heide-Jorgensen M.P."/>
            <person name="Lorenzen E.D."/>
        </authorList>
    </citation>
    <scope>NUCLEOTIDE SEQUENCE [LARGE SCALE GENOMIC DNA]</scope>
</reference>
<feature type="non-terminal residue" evidence="2">
    <location>
        <position position="1"/>
    </location>
</feature>
<comment type="caution">
    <text evidence="2">The sequence shown here is derived from an EMBL/GenBank/DDBJ whole genome shotgun (WGS) entry which is preliminary data.</text>
</comment>
<evidence type="ECO:0000256" key="1">
    <source>
        <dbReference type="SAM" id="MobiDB-lite"/>
    </source>
</evidence>
<organism evidence="2 3">
    <name type="scientific">Monodon monoceros</name>
    <name type="common">Narwhal</name>
    <name type="synonym">Ceratodon monodon</name>
    <dbReference type="NCBI Taxonomy" id="40151"/>
    <lineage>
        <taxon>Eukaryota</taxon>
        <taxon>Metazoa</taxon>
        <taxon>Chordata</taxon>
        <taxon>Craniata</taxon>
        <taxon>Vertebrata</taxon>
        <taxon>Euteleostomi</taxon>
        <taxon>Mammalia</taxon>
        <taxon>Eutheria</taxon>
        <taxon>Laurasiatheria</taxon>
        <taxon>Artiodactyla</taxon>
        <taxon>Whippomorpha</taxon>
        <taxon>Cetacea</taxon>
        <taxon>Odontoceti</taxon>
        <taxon>Monodontidae</taxon>
        <taxon>Monodon</taxon>
    </lineage>
</organism>
<dbReference type="Proteomes" id="UP000308365">
    <property type="component" value="Unassembled WGS sequence"/>
</dbReference>
<sequence>WCTHHEDDPSPEDDENKEKERDNIPVWEEGFLKVFQGTLFELTLAANYLNIKDCCQYDQGGKLMRRFSRPSISKVTLLKKRKPRRKVKAIIIMESVADRPWEIYDCKTSDCDAYPDLMLKRGVHFRHYRLCVDQDTILINLATRKAFAVPSMWKKLITLKEECAQVILHAFVKGAPRNPCHYRWCGDKIPSWEHNAPQWVEK</sequence>
<evidence type="ECO:0000313" key="2">
    <source>
        <dbReference type="EMBL" id="TKC39987.1"/>
    </source>
</evidence>
<name>A0A4U1EUK0_MONMO</name>
<feature type="non-terminal residue" evidence="2">
    <location>
        <position position="202"/>
    </location>
</feature>
<dbReference type="InterPro" id="IPR036296">
    <property type="entry name" value="SKP1-like_dim_sf"/>
</dbReference>
<gene>
    <name evidence="2" type="ORF">EI555_003309</name>
</gene>
<feature type="region of interest" description="Disordered" evidence="1">
    <location>
        <begin position="1"/>
        <end position="20"/>
    </location>
</feature>
<dbReference type="GO" id="GO:0006511">
    <property type="term" value="P:ubiquitin-dependent protein catabolic process"/>
    <property type="evidence" value="ECO:0007669"/>
    <property type="project" value="InterPro"/>
</dbReference>
<protein>
    <submittedName>
        <fullName evidence="2">Uncharacterized protein</fullName>
    </submittedName>
</protein>
<evidence type="ECO:0000313" key="3">
    <source>
        <dbReference type="Proteomes" id="UP000308365"/>
    </source>
</evidence>
<dbReference type="EMBL" id="RWIC01000814">
    <property type="protein sequence ID" value="TKC39987.1"/>
    <property type="molecule type" value="Genomic_DNA"/>
</dbReference>
<dbReference type="SUPFAM" id="SSF81382">
    <property type="entry name" value="Skp1 dimerisation domain-like"/>
    <property type="match status" value="1"/>
</dbReference>
<proteinExistence type="predicted"/>
<dbReference type="AlphaFoldDB" id="A0A4U1EUK0"/>
<dbReference type="Gene3D" id="3.30.710.10">
    <property type="entry name" value="Potassium Channel Kv1.1, Chain A"/>
    <property type="match status" value="1"/>
</dbReference>
<accession>A0A4U1EUK0</accession>